<dbReference type="Proteomes" id="UP000236630">
    <property type="component" value="Unassembled WGS sequence"/>
</dbReference>
<keyword evidence="1" id="KW-0732">Signal</keyword>
<evidence type="ECO:0000256" key="1">
    <source>
        <dbReference type="SAM" id="SignalP"/>
    </source>
</evidence>
<dbReference type="EMBL" id="BDQV01003239">
    <property type="protein sequence ID" value="GAY34302.1"/>
    <property type="molecule type" value="Genomic_DNA"/>
</dbReference>
<gene>
    <name evidence="2" type="ORF">CUMW_282500</name>
</gene>
<proteinExistence type="predicted"/>
<name>A0A2H5N2K3_CITUN</name>
<evidence type="ECO:0000313" key="2">
    <source>
        <dbReference type="EMBL" id="GAY34302.1"/>
    </source>
</evidence>
<feature type="chain" id="PRO_5014159308" evidence="1">
    <location>
        <begin position="24"/>
        <end position="92"/>
    </location>
</feature>
<accession>A0A2H5N2K3</accession>
<dbReference type="AlphaFoldDB" id="A0A2H5N2K3"/>
<evidence type="ECO:0000313" key="3">
    <source>
        <dbReference type="Proteomes" id="UP000236630"/>
    </source>
</evidence>
<organism evidence="2 3">
    <name type="scientific">Citrus unshiu</name>
    <name type="common">Satsuma mandarin</name>
    <name type="synonym">Citrus nobilis var. unshiu</name>
    <dbReference type="NCBI Taxonomy" id="55188"/>
    <lineage>
        <taxon>Eukaryota</taxon>
        <taxon>Viridiplantae</taxon>
        <taxon>Streptophyta</taxon>
        <taxon>Embryophyta</taxon>
        <taxon>Tracheophyta</taxon>
        <taxon>Spermatophyta</taxon>
        <taxon>Magnoliopsida</taxon>
        <taxon>eudicotyledons</taxon>
        <taxon>Gunneridae</taxon>
        <taxon>Pentapetalae</taxon>
        <taxon>rosids</taxon>
        <taxon>malvids</taxon>
        <taxon>Sapindales</taxon>
        <taxon>Rutaceae</taxon>
        <taxon>Aurantioideae</taxon>
        <taxon>Citrus</taxon>
    </lineage>
</organism>
<feature type="signal peptide" evidence="1">
    <location>
        <begin position="1"/>
        <end position="23"/>
    </location>
</feature>
<keyword evidence="3" id="KW-1185">Reference proteome</keyword>
<reference evidence="2 3" key="1">
    <citation type="journal article" date="2017" name="Front. Genet.">
        <title>Draft sequencing of the heterozygous diploid genome of Satsuma (Citrus unshiu Marc.) using a hybrid assembly approach.</title>
        <authorList>
            <person name="Shimizu T."/>
            <person name="Tanizawa Y."/>
            <person name="Mochizuki T."/>
            <person name="Nagasaki H."/>
            <person name="Yoshioka T."/>
            <person name="Toyoda A."/>
            <person name="Fujiyama A."/>
            <person name="Kaminuma E."/>
            <person name="Nakamura Y."/>
        </authorList>
    </citation>
    <scope>NUCLEOTIDE SEQUENCE [LARGE SCALE GENOMIC DNA]</scope>
    <source>
        <strain evidence="3">cv. Miyagawa wase</strain>
    </source>
</reference>
<comment type="caution">
    <text evidence="2">The sequence shown here is derived from an EMBL/GenBank/DDBJ whole genome shotgun (WGS) entry which is preliminary data.</text>
</comment>
<protein>
    <submittedName>
        <fullName evidence="2">Uncharacterized protein</fullName>
    </submittedName>
</protein>
<sequence length="92" mass="10142">MDKKKHTASELLLLLLIQRQALTVVGSKGHERHGCGKAVHGIKFWEFNESKPWNKPADSIGEAMAVTLNTDKLLLSKPSGSKSLKVGPHWLT</sequence>